<evidence type="ECO:0000313" key="2">
    <source>
        <dbReference type="Proteomes" id="UP001207228"/>
    </source>
</evidence>
<sequence>MTTERLTGLLMLLALPGCSLKMPAYTSSGKQVLMEQKHVSLSILLIPHVADRPRQT</sequence>
<name>A0ABT3RF86_9BACT</name>
<proteinExistence type="predicted"/>
<reference evidence="1 2" key="1">
    <citation type="submission" date="2022-11" db="EMBL/GenBank/DDBJ databases">
        <title>The characterization of three novel Bacteroidetes species and genomic analysis of their roles in tidal elemental geochemical cycles.</title>
        <authorList>
            <person name="Ma K.-J."/>
        </authorList>
    </citation>
    <scope>NUCLEOTIDE SEQUENCE [LARGE SCALE GENOMIC DNA]</scope>
    <source>
        <strain evidence="1 2">M82</strain>
    </source>
</reference>
<evidence type="ECO:0008006" key="3">
    <source>
        <dbReference type="Google" id="ProtNLM"/>
    </source>
</evidence>
<accession>A0ABT3RF86</accession>
<comment type="caution">
    <text evidence="1">The sequence shown here is derived from an EMBL/GenBank/DDBJ whole genome shotgun (WGS) entry which is preliminary data.</text>
</comment>
<keyword evidence="2" id="KW-1185">Reference proteome</keyword>
<evidence type="ECO:0000313" key="1">
    <source>
        <dbReference type="EMBL" id="MCX2740435.1"/>
    </source>
</evidence>
<gene>
    <name evidence="1" type="ORF">OO017_10795</name>
</gene>
<organism evidence="1 2">
    <name type="scientific">Pontibacter anaerobius</name>
    <dbReference type="NCBI Taxonomy" id="2993940"/>
    <lineage>
        <taxon>Bacteria</taxon>
        <taxon>Pseudomonadati</taxon>
        <taxon>Bacteroidota</taxon>
        <taxon>Cytophagia</taxon>
        <taxon>Cytophagales</taxon>
        <taxon>Hymenobacteraceae</taxon>
        <taxon>Pontibacter</taxon>
    </lineage>
</organism>
<dbReference type="RefSeq" id="WP_266052503.1">
    <property type="nucleotide sequence ID" value="NZ_JAPFQO010000007.1"/>
</dbReference>
<dbReference type="Proteomes" id="UP001207228">
    <property type="component" value="Unassembled WGS sequence"/>
</dbReference>
<dbReference type="EMBL" id="JAPFQO010000007">
    <property type="protein sequence ID" value="MCX2740435.1"/>
    <property type="molecule type" value="Genomic_DNA"/>
</dbReference>
<protein>
    <recommendedName>
        <fullName evidence="3">Lipoprotein</fullName>
    </recommendedName>
</protein>